<sequence>MSFRLVDFFDMESPTKEIEDFENNSLKYLQADQIEKIWLRLRGLRKYKKTSQRLRCLVKQLERGEASVVDLKKNLEYAASVLESVYIEETRRLVDTEDELSDIQSDSVPSEVRDWLASTFTRQMGLMLRRSEEKPRFRSIVHAVQAGIFVERMYRRTSNMVGLSYPPSVITALKHVDTWSFDVFTLNDASGDHALKFIFYELLTRYDLINRFKIPVSALVSFVEALEVGYGKHRNPYHNLIHAADVTQTVHYLLLKTGMVHWLTELEIFAMLFAAAVHDYEHTGTTNNFHIQTRSDTAILYNDRAVQENHHVSAAYRLLQEDDEMNILYNLSKDDWRELRALVVEMVLATDMSCHFQQIKAMKNFLQQPEAIDKPKALSLLLHTADISHPAKNWNMHHRWTTSLLEEFFRQGDKEAELGLPFSPLCDRKSTMVAQSQIGFIDFIVEPTFTVLTDMIEKIVTPLIEEASPSGLTGFRRSSLNNIPSDSKRCTVRSTGSEGGSSLNCSVNAVDFKTFKSTWNEEVHKNREKWKAQAAKDLEEKAKQEENEEKDNKTDTDTQSSDSKGDNTKKEDNINTDSSVKSQDKRKEDTRQEKDSKRDLEATGDNKEPTEQQPREKEGNKDPGGVNGAQTPASDAKEHETSSKRAHNGKEELNSPDSDESESKRSDDSEDEHSNCGMSPSSLADSAAAASAPDAN</sequence>
<evidence type="ECO:0000256" key="14">
    <source>
        <dbReference type="ARBA" id="ARBA00023228"/>
    </source>
</evidence>
<evidence type="ECO:0000256" key="3">
    <source>
        <dbReference type="ARBA" id="ARBA00004371"/>
    </source>
</evidence>
<name>A0A8C1H025_CYPCA</name>
<comment type="subcellular location">
    <subcellularLocation>
        <location evidence="3">Lysosome</location>
    </subcellularLocation>
</comment>
<dbReference type="AlphaFoldDB" id="A0A8C1H025"/>
<protein>
    <recommendedName>
        <fullName evidence="21">Phosphodiesterase</fullName>
        <ecNumber evidence="21">3.1.4.-</ecNumber>
    </recommendedName>
</protein>
<dbReference type="FunFam" id="1.10.1300.10:FF:000010">
    <property type="entry name" value="Phosphodiesterase"/>
    <property type="match status" value="1"/>
</dbReference>
<dbReference type="EC" id="3.1.4.-" evidence="21"/>
<dbReference type="Ensembl" id="ENSCCRT00000016689.2">
    <property type="protein sequence ID" value="ENSCCRP00000015281.2"/>
    <property type="gene ID" value="ENSCCRG00000004647.2"/>
</dbReference>
<dbReference type="GO" id="GO:0004115">
    <property type="term" value="F:3',5'-cyclic-AMP phosphodiesterase activity"/>
    <property type="evidence" value="ECO:0007669"/>
    <property type="project" value="UniProtKB-ARBA"/>
</dbReference>
<comment type="catalytic activity">
    <reaction evidence="15">
        <text>3',5'-cyclic AMP + H2O = AMP + H(+)</text>
        <dbReference type="Rhea" id="RHEA:25277"/>
        <dbReference type="ChEBI" id="CHEBI:15377"/>
        <dbReference type="ChEBI" id="CHEBI:15378"/>
        <dbReference type="ChEBI" id="CHEBI:58165"/>
        <dbReference type="ChEBI" id="CHEBI:456215"/>
    </reaction>
    <physiologicalReaction direction="left-to-right" evidence="15">
        <dbReference type="Rhea" id="RHEA:25278"/>
    </physiologicalReaction>
</comment>
<evidence type="ECO:0000256" key="19">
    <source>
        <dbReference type="PIRSR" id="PIRSR623088-2"/>
    </source>
</evidence>
<keyword evidence="13" id="KW-0114">cAMP</keyword>
<dbReference type="SMART" id="SM00471">
    <property type="entry name" value="HDc"/>
    <property type="match status" value="1"/>
</dbReference>
<dbReference type="GO" id="GO:0047555">
    <property type="term" value="F:3',5'-cyclic-GMP phosphodiesterase activity"/>
    <property type="evidence" value="ECO:0007669"/>
    <property type="project" value="UniProtKB-ARBA"/>
</dbReference>
<dbReference type="Pfam" id="PF00233">
    <property type="entry name" value="PDEase_I"/>
    <property type="match status" value="1"/>
</dbReference>
<evidence type="ECO:0000256" key="1">
    <source>
        <dbReference type="ARBA" id="ARBA00001946"/>
    </source>
</evidence>
<keyword evidence="9" id="KW-0862">Zinc</keyword>
<accession>A0A8C1H025</accession>
<feature type="binding site" evidence="19">
    <location>
        <position position="386"/>
    </location>
    <ligand>
        <name>AMP</name>
        <dbReference type="ChEBI" id="CHEBI:456215"/>
    </ligand>
</feature>
<feature type="binding site" evidence="19">
    <location>
        <position position="279"/>
    </location>
    <ligand>
        <name>AMP</name>
        <dbReference type="ChEBI" id="CHEBI:456215"/>
    </ligand>
</feature>
<comment type="catalytic activity">
    <reaction evidence="17">
        <text>a nucleoside 3',5'-cyclic phosphate + H2O = a nucleoside 5'-phosphate + H(+)</text>
        <dbReference type="Rhea" id="RHEA:14653"/>
        <dbReference type="ChEBI" id="CHEBI:15377"/>
        <dbReference type="ChEBI" id="CHEBI:15378"/>
        <dbReference type="ChEBI" id="CHEBI:57867"/>
        <dbReference type="ChEBI" id="CHEBI:58464"/>
        <dbReference type="EC" id="3.1.4.17"/>
    </reaction>
    <physiologicalReaction direction="left-to-right" evidence="17">
        <dbReference type="Rhea" id="RHEA:14654"/>
    </physiologicalReaction>
</comment>
<feature type="binding site" evidence="20">
    <location>
        <position position="386"/>
    </location>
    <ligand>
        <name>Zn(2+)</name>
        <dbReference type="ChEBI" id="CHEBI:29105"/>
        <label>1</label>
    </ligand>
</feature>
<dbReference type="PROSITE" id="PS00126">
    <property type="entry name" value="PDEASE_I_1"/>
    <property type="match status" value="1"/>
</dbReference>
<feature type="compositionally biased region" description="Basic and acidic residues" evidence="22">
    <location>
        <begin position="523"/>
        <end position="556"/>
    </location>
</feature>
<dbReference type="Pfam" id="PF08499">
    <property type="entry name" value="PDEase_I_N"/>
    <property type="match status" value="1"/>
</dbReference>
<evidence type="ECO:0000256" key="2">
    <source>
        <dbReference type="ARBA" id="ARBA00001947"/>
    </source>
</evidence>
<feature type="active site" description="Proton donor" evidence="18">
    <location>
        <position position="238"/>
    </location>
</feature>
<feature type="compositionally biased region" description="Low complexity" evidence="22">
    <location>
        <begin position="679"/>
        <end position="696"/>
    </location>
</feature>
<evidence type="ECO:0000256" key="6">
    <source>
        <dbReference type="ARBA" id="ARBA00022535"/>
    </source>
</evidence>
<dbReference type="GO" id="GO:0005516">
    <property type="term" value="F:calmodulin binding"/>
    <property type="evidence" value="ECO:0007669"/>
    <property type="project" value="UniProtKB-KW"/>
</dbReference>
<evidence type="ECO:0000256" key="12">
    <source>
        <dbReference type="ARBA" id="ARBA00022990"/>
    </source>
</evidence>
<evidence type="ECO:0000256" key="9">
    <source>
        <dbReference type="ARBA" id="ARBA00022833"/>
    </source>
</evidence>
<reference evidence="24" key="1">
    <citation type="submission" date="2025-08" db="UniProtKB">
        <authorList>
            <consortium name="Ensembl"/>
        </authorList>
    </citation>
    <scope>IDENTIFICATION</scope>
</reference>
<feature type="binding site" evidence="20">
    <location>
        <position position="279"/>
    </location>
    <ligand>
        <name>Zn(2+)</name>
        <dbReference type="ChEBI" id="CHEBI:29105"/>
        <label>1</label>
    </ligand>
</feature>
<proteinExistence type="inferred from homology"/>
<feature type="compositionally biased region" description="Basic and acidic residues" evidence="22">
    <location>
        <begin position="563"/>
        <end position="573"/>
    </location>
</feature>
<dbReference type="Gene3D" id="1.10.1300.10">
    <property type="entry name" value="3'5'-cyclic nucleotide phosphodiesterase, catalytic domain"/>
    <property type="match status" value="1"/>
</dbReference>
<dbReference type="InterPro" id="IPR002073">
    <property type="entry name" value="PDEase_catalytic_dom"/>
</dbReference>
<dbReference type="PANTHER" id="PTHR11347">
    <property type="entry name" value="CYCLIC NUCLEOTIDE PHOSPHODIESTERASE"/>
    <property type="match status" value="1"/>
</dbReference>
<evidence type="ECO:0000256" key="13">
    <source>
        <dbReference type="ARBA" id="ARBA00023149"/>
    </source>
</evidence>
<feature type="compositionally biased region" description="Basic and acidic residues" evidence="22">
    <location>
        <begin position="582"/>
        <end position="621"/>
    </location>
</feature>
<comment type="cofactor">
    <cofactor evidence="1">
        <name>Mg(2+)</name>
        <dbReference type="ChEBI" id="CHEBI:18420"/>
    </cofactor>
</comment>
<keyword evidence="12" id="KW-0007">Acetylation</keyword>
<dbReference type="PRINTS" id="PR00387">
    <property type="entry name" value="PDIESTERASE1"/>
</dbReference>
<feature type="binding site" evidence="20">
    <location>
        <position position="278"/>
    </location>
    <ligand>
        <name>Zn(2+)</name>
        <dbReference type="ChEBI" id="CHEBI:29105"/>
        <label>1</label>
    </ligand>
</feature>
<feature type="region of interest" description="Disordered" evidence="22">
    <location>
        <begin position="523"/>
        <end position="696"/>
    </location>
</feature>
<dbReference type="GO" id="GO:0046872">
    <property type="term" value="F:metal ion binding"/>
    <property type="evidence" value="ECO:0007669"/>
    <property type="project" value="UniProtKB-KW"/>
</dbReference>
<dbReference type="InterPro" id="IPR023088">
    <property type="entry name" value="PDEase"/>
</dbReference>
<evidence type="ECO:0000256" key="15">
    <source>
        <dbReference type="ARBA" id="ARBA00033675"/>
    </source>
</evidence>
<dbReference type="GO" id="GO:0007165">
    <property type="term" value="P:signal transduction"/>
    <property type="evidence" value="ECO:0007669"/>
    <property type="project" value="InterPro"/>
</dbReference>
<evidence type="ECO:0000313" key="24">
    <source>
        <dbReference type="Ensembl" id="ENSCCRP00000015281.2"/>
    </source>
</evidence>
<comment type="subunit">
    <text evidence="5">Homodimer.</text>
</comment>
<dbReference type="GeneTree" id="ENSGT00940000155331"/>
<feature type="binding site" evidence="19">
    <location>
        <begin position="238"/>
        <end position="242"/>
    </location>
    <ligand>
        <name>AMP</name>
        <dbReference type="ChEBI" id="CHEBI:456215"/>
    </ligand>
</feature>
<feature type="compositionally biased region" description="Basic and acidic residues" evidence="22">
    <location>
        <begin position="635"/>
        <end position="653"/>
    </location>
</feature>
<evidence type="ECO:0000256" key="17">
    <source>
        <dbReference type="ARBA" id="ARBA00033709"/>
    </source>
</evidence>
<keyword evidence="8 21" id="KW-0378">Hydrolase</keyword>
<dbReference type="SUPFAM" id="SSF109604">
    <property type="entry name" value="HD-domain/PDEase-like"/>
    <property type="match status" value="1"/>
</dbReference>
<evidence type="ECO:0000256" key="5">
    <source>
        <dbReference type="ARBA" id="ARBA00011738"/>
    </source>
</evidence>
<organism evidence="24 25">
    <name type="scientific">Cyprinus carpio carpio</name>
    <dbReference type="NCBI Taxonomy" id="630221"/>
    <lineage>
        <taxon>Eukaryota</taxon>
        <taxon>Metazoa</taxon>
        <taxon>Chordata</taxon>
        <taxon>Craniata</taxon>
        <taxon>Vertebrata</taxon>
        <taxon>Euteleostomi</taxon>
        <taxon>Actinopterygii</taxon>
        <taxon>Neopterygii</taxon>
        <taxon>Teleostei</taxon>
        <taxon>Ostariophysi</taxon>
        <taxon>Cypriniformes</taxon>
        <taxon>Cyprinidae</taxon>
        <taxon>Cyprininae</taxon>
        <taxon>Cyprinus</taxon>
    </lineage>
</organism>
<comment type="catalytic activity">
    <reaction evidence="16">
        <text>3',5'-cyclic GMP + H2O = GMP + H(+)</text>
        <dbReference type="Rhea" id="RHEA:16957"/>
        <dbReference type="ChEBI" id="CHEBI:15377"/>
        <dbReference type="ChEBI" id="CHEBI:15378"/>
        <dbReference type="ChEBI" id="CHEBI:57746"/>
        <dbReference type="ChEBI" id="CHEBI:58115"/>
    </reaction>
    <physiologicalReaction direction="left-to-right" evidence="16">
        <dbReference type="Rhea" id="RHEA:16958"/>
    </physiologicalReaction>
</comment>
<evidence type="ECO:0000256" key="21">
    <source>
        <dbReference type="RuleBase" id="RU363067"/>
    </source>
</evidence>
<evidence type="ECO:0000256" key="16">
    <source>
        <dbReference type="ARBA" id="ARBA00033684"/>
    </source>
</evidence>
<evidence type="ECO:0000256" key="11">
    <source>
        <dbReference type="ARBA" id="ARBA00022860"/>
    </source>
</evidence>
<evidence type="ECO:0000256" key="7">
    <source>
        <dbReference type="ARBA" id="ARBA00022723"/>
    </source>
</evidence>
<keyword evidence="10" id="KW-0460">Magnesium</keyword>
<dbReference type="InterPro" id="IPR023174">
    <property type="entry name" value="PDEase_CS"/>
</dbReference>
<feature type="binding site" evidence="20">
    <location>
        <position position="242"/>
    </location>
    <ligand>
        <name>Zn(2+)</name>
        <dbReference type="ChEBI" id="CHEBI:29105"/>
        <label>1</label>
    </ligand>
</feature>
<evidence type="ECO:0000256" key="18">
    <source>
        <dbReference type="PIRSR" id="PIRSR623088-1"/>
    </source>
</evidence>
<evidence type="ECO:0000259" key="23">
    <source>
        <dbReference type="PROSITE" id="PS51845"/>
    </source>
</evidence>
<dbReference type="Proteomes" id="UP001108240">
    <property type="component" value="Unplaced"/>
</dbReference>
<dbReference type="CDD" id="cd00077">
    <property type="entry name" value="HDc"/>
    <property type="match status" value="1"/>
</dbReference>
<dbReference type="InterPro" id="IPR036971">
    <property type="entry name" value="PDEase_catalytic_dom_sf"/>
</dbReference>
<keyword evidence="25" id="KW-1185">Reference proteome</keyword>
<dbReference type="PROSITE" id="PS51845">
    <property type="entry name" value="PDEASE_I_2"/>
    <property type="match status" value="1"/>
</dbReference>
<dbReference type="InterPro" id="IPR013706">
    <property type="entry name" value="PDE1_N"/>
</dbReference>
<evidence type="ECO:0000256" key="8">
    <source>
        <dbReference type="ARBA" id="ARBA00022801"/>
    </source>
</evidence>
<evidence type="ECO:0000256" key="20">
    <source>
        <dbReference type="PIRSR" id="PIRSR623088-3"/>
    </source>
</evidence>
<feature type="binding site" evidence="19">
    <location>
        <position position="437"/>
    </location>
    <ligand>
        <name>AMP</name>
        <dbReference type="ChEBI" id="CHEBI:456215"/>
    </ligand>
</feature>
<comment type="cofactor">
    <cofactor evidence="2">
        <name>Zn(2+)</name>
        <dbReference type="ChEBI" id="CHEBI:29105"/>
    </cofactor>
</comment>
<evidence type="ECO:0000313" key="25">
    <source>
        <dbReference type="Proteomes" id="UP001108240"/>
    </source>
</evidence>
<keyword evidence="14" id="KW-0458">Lysosome</keyword>
<evidence type="ECO:0000256" key="22">
    <source>
        <dbReference type="SAM" id="MobiDB-lite"/>
    </source>
</evidence>
<dbReference type="GO" id="GO:0005764">
    <property type="term" value="C:lysosome"/>
    <property type="evidence" value="ECO:0007669"/>
    <property type="project" value="UniProtKB-SubCell"/>
</dbReference>
<feature type="binding site" evidence="20">
    <location>
        <position position="279"/>
    </location>
    <ligand>
        <name>Zn(2+)</name>
        <dbReference type="ChEBI" id="CHEBI:29105"/>
        <label>2</label>
    </ligand>
</feature>
<feature type="domain" description="PDEase" evidence="23">
    <location>
        <begin position="161"/>
        <end position="537"/>
    </location>
</feature>
<evidence type="ECO:0000256" key="4">
    <source>
        <dbReference type="ARBA" id="ARBA00010664"/>
    </source>
</evidence>
<keyword evidence="6" id="KW-0140">cGMP</keyword>
<comment type="cofactor">
    <cofactor evidence="21">
        <name>a divalent metal cation</name>
        <dbReference type="ChEBI" id="CHEBI:60240"/>
    </cofactor>
    <text evidence="21">Binds 2 divalent metal cations per subunit. Site 1 may preferentially bind zinc ions, while site 2 has a preference for magnesium and/or manganese ions.</text>
</comment>
<keyword evidence="11" id="KW-0112">Calmodulin-binding</keyword>
<keyword evidence="7 20" id="KW-0479">Metal-binding</keyword>
<comment type="similarity">
    <text evidence="4">Belongs to the cyclic nucleotide phosphodiesterase family. PDE1 subfamily.</text>
</comment>
<dbReference type="InterPro" id="IPR003607">
    <property type="entry name" value="HD/PDEase_dom"/>
</dbReference>
<evidence type="ECO:0000256" key="10">
    <source>
        <dbReference type="ARBA" id="ARBA00022842"/>
    </source>
</evidence>
<reference evidence="24" key="2">
    <citation type="submission" date="2025-09" db="UniProtKB">
        <authorList>
            <consortium name="Ensembl"/>
        </authorList>
    </citation>
    <scope>IDENTIFICATION</scope>
</reference>